<reference evidence="2" key="1">
    <citation type="journal article" date="2020" name="J Insects Food Feed">
        <title>The yellow mealworm (Tenebrio molitor) genome: a resource for the emerging insects as food and feed industry.</title>
        <authorList>
            <person name="Eriksson T."/>
            <person name="Andere A."/>
            <person name="Kelstrup H."/>
            <person name="Emery V."/>
            <person name="Picard C."/>
        </authorList>
    </citation>
    <scope>NUCLEOTIDE SEQUENCE</scope>
    <source>
        <strain evidence="2">Stoneville</strain>
        <tissue evidence="2">Whole head</tissue>
    </source>
</reference>
<keyword evidence="3" id="KW-1185">Reference proteome</keyword>
<evidence type="ECO:0000256" key="1">
    <source>
        <dbReference type="SAM" id="MobiDB-lite"/>
    </source>
</evidence>
<feature type="compositionally biased region" description="Basic and acidic residues" evidence="1">
    <location>
        <begin position="53"/>
        <end position="106"/>
    </location>
</feature>
<comment type="caution">
    <text evidence="2">The sequence shown here is derived from an EMBL/GenBank/DDBJ whole genome shotgun (WGS) entry which is preliminary data.</text>
</comment>
<reference evidence="2" key="2">
    <citation type="submission" date="2021-08" db="EMBL/GenBank/DDBJ databases">
        <authorList>
            <person name="Eriksson T."/>
        </authorList>
    </citation>
    <scope>NUCLEOTIDE SEQUENCE</scope>
    <source>
        <strain evidence="2">Stoneville</strain>
        <tissue evidence="2">Whole head</tissue>
    </source>
</reference>
<organism evidence="2 3">
    <name type="scientific">Tenebrio molitor</name>
    <name type="common">Yellow mealworm beetle</name>
    <dbReference type="NCBI Taxonomy" id="7067"/>
    <lineage>
        <taxon>Eukaryota</taxon>
        <taxon>Metazoa</taxon>
        <taxon>Ecdysozoa</taxon>
        <taxon>Arthropoda</taxon>
        <taxon>Hexapoda</taxon>
        <taxon>Insecta</taxon>
        <taxon>Pterygota</taxon>
        <taxon>Neoptera</taxon>
        <taxon>Endopterygota</taxon>
        <taxon>Coleoptera</taxon>
        <taxon>Polyphaga</taxon>
        <taxon>Cucujiformia</taxon>
        <taxon>Tenebrionidae</taxon>
        <taxon>Tenebrio</taxon>
    </lineage>
</organism>
<evidence type="ECO:0000313" key="2">
    <source>
        <dbReference type="EMBL" id="KAH0816034.1"/>
    </source>
</evidence>
<dbReference type="Proteomes" id="UP000719412">
    <property type="component" value="Unassembled WGS sequence"/>
</dbReference>
<dbReference type="AlphaFoldDB" id="A0A8J6HK05"/>
<gene>
    <name evidence="2" type="ORF">GEV33_006757</name>
</gene>
<protein>
    <submittedName>
        <fullName evidence="2">Uncharacterized protein</fullName>
    </submittedName>
</protein>
<accession>A0A8J6HK05</accession>
<proteinExistence type="predicted"/>
<name>A0A8J6HK05_TENMO</name>
<dbReference type="EMBL" id="JABDTM020022180">
    <property type="protein sequence ID" value="KAH0816034.1"/>
    <property type="molecule type" value="Genomic_DNA"/>
</dbReference>
<feature type="region of interest" description="Disordered" evidence="1">
    <location>
        <begin position="49"/>
        <end position="106"/>
    </location>
</feature>
<sequence>MVVPKENRRKMPHRPKVELAMKKLHLDNNLDTYFMFAHRELEEEMKKKLASVEAEKECVRGEEAKKREEEKGRSKIQDLEEKNSLREEEKRTSKREASLEKKNKDTKAKLEVEKEKLLRKLEESATTVNLEKLEQTSLSLNEELVELKTNNEEIALLQAELQNSDQQKKKVVDSSVLARSSLRLGLMSGLDDVDLGEETASLVPGGDTADGEACSPQNGVVVTFGEIRSFNLLFGLVAPLDPLNGDDANLFPGFCHYYPGTLIRGGSTVGVLVPTVFK</sequence>
<evidence type="ECO:0000313" key="3">
    <source>
        <dbReference type="Proteomes" id="UP000719412"/>
    </source>
</evidence>